<name>K1Y9Z9_9BACT</name>
<protein>
    <submittedName>
        <fullName evidence="2">Uncharacterized protein</fullName>
    </submittedName>
</protein>
<evidence type="ECO:0000256" key="1">
    <source>
        <dbReference type="SAM" id="Phobius"/>
    </source>
</evidence>
<comment type="caution">
    <text evidence="2">The sequence shown here is derived from an EMBL/GenBank/DDBJ whole genome shotgun (WGS) entry which is preliminary data.</text>
</comment>
<proteinExistence type="predicted"/>
<feature type="transmembrane region" description="Helical" evidence="1">
    <location>
        <begin position="20"/>
        <end position="51"/>
    </location>
</feature>
<keyword evidence="1" id="KW-0472">Membrane</keyword>
<accession>K1Y9Z9</accession>
<gene>
    <name evidence="2" type="ORF">ACD_78C00464G0005</name>
</gene>
<sequence>MFSWNIPTQNTKGPGWYTTAGVFSLAFIIWGIFVGLYALSVVVFIFAWVYLMMENNAPESTMIAVDENGINIDGGFYDYPSIEEFSIVYDNRKPIFLRLRLKKKWLSTIDIDLTQDVNSSELRTFLLQYIGESETWGELTSNERLMRYLKI</sequence>
<evidence type="ECO:0000313" key="2">
    <source>
        <dbReference type="EMBL" id="EKD29248.1"/>
    </source>
</evidence>
<keyword evidence="1" id="KW-0812">Transmembrane</keyword>
<dbReference type="EMBL" id="AMFJ01034464">
    <property type="protein sequence ID" value="EKD29248.1"/>
    <property type="molecule type" value="Genomic_DNA"/>
</dbReference>
<dbReference type="AlphaFoldDB" id="K1Y9Z9"/>
<reference evidence="2" key="1">
    <citation type="journal article" date="2012" name="Science">
        <title>Fermentation, hydrogen, and sulfur metabolism in multiple uncultivated bacterial phyla.</title>
        <authorList>
            <person name="Wrighton K.C."/>
            <person name="Thomas B.C."/>
            <person name="Sharon I."/>
            <person name="Miller C.S."/>
            <person name="Castelle C.J."/>
            <person name="VerBerkmoes N.C."/>
            <person name="Wilkins M.J."/>
            <person name="Hettich R.L."/>
            <person name="Lipton M.S."/>
            <person name="Williams K.H."/>
            <person name="Long P.E."/>
            <person name="Banfield J.F."/>
        </authorList>
    </citation>
    <scope>NUCLEOTIDE SEQUENCE [LARGE SCALE GENOMIC DNA]</scope>
</reference>
<organism evidence="2">
    <name type="scientific">uncultured bacterium</name>
    <name type="common">gcode 4</name>
    <dbReference type="NCBI Taxonomy" id="1234023"/>
    <lineage>
        <taxon>Bacteria</taxon>
        <taxon>environmental samples</taxon>
    </lineage>
</organism>
<keyword evidence="1" id="KW-1133">Transmembrane helix</keyword>